<dbReference type="EMBL" id="JACIEP010000017">
    <property type="protein sequence ID" value="MBB4037773.1"/>
    <property type="molecule type" value="Genomic_DNA"/>
</dbReference>
<proteinExistence type="predicted"/>
<dbReference type="AlphaFoldDB" id="A0A840D0F8"/>
<keyword evidence="2" id="KW-1185">Reference proteome</keyword>
<protein>
    <submittedName>
        <fullName evidence="1">Uncharacterized protein</fullName>
    </submittedName>
</protein>
<name>A0A840D0F8_9BACT</name>
<sequence length="38" mass="4259">MKKRNNIYIASGFVRVNLCICPSEQNAGGHRAPSIQRE</sequence>
<accession>A0A840D0F8</accession>
<comment type="caution">
    <text evidence="1">The sequence shown here is derived from an EMBL/GenBank/DDBJ whole genome shotgun (WGS) entry which is preliminary data.</text>
</comment>
<dbReference type="Proteomes" id="UP000555103">
    <property type="component" value="Unassembled WGS sequence"/>
</dbReference>
<gene>
    <name evidence="1" type="ORF">GGR21_003694</name>
</gene>
<evidence type="ECO:0000313" key="1">
    <source>
        <dbReference type="EMBL" id="MBB4037773.1"/>
    </source>
</evidence>
<organism evidence="1 2">
    <name type="scientific">Dysgonomonas hofstadii</name>
    <dbReference type="NCBI Taxonomy" id="637886"/>
    <lineage>
        <taxon>Bacteria</taxon>
        <taxon>Pseudomonadati</taxon>
        <taxon>Bacteroidota</taxon>
        <taxon>Bacteroidia</taxon>
        <taxon>Bacteroidales</taxon>
        <taxon>Dysgonomonadaceae</taxon>
        <taxon>Dysgonomonas</taxon>
    </lineage>
</organism>
<evidence type="ECO:0000313" key="2">
    <source>
        <dbReference type="Proteomes" id="UP000555103"/>
    </source>
</evidence>
<reference evidence="1 2" key="1">
    <citation type="submission" date="2020-08" db="EMBL/GenBank/DDBJ databases">
        <title>Genomic Encyclopedia of Type Strains, Phase IV (KMG-IV): sequencing the most valuable type-strain genomes for metagenomic binning, comparative biology and taxonomic classification.</title>
        <authorList>
            <person name="Goeker M."/>
        </authorList>
    </citation>
    <scope>NUCLEOTIDE SEQUENCE [LARGE SCALE GENOMIC DNA]</scope>
    <source>
        <strain evidence="1 2">DSM 104969</strain>
    </source>
</reference>